<evidence type="ECO:0000259" key="10">
    <source>
        <dbReference type="PROSITE" id="PS00498"/>
    </source>
</evidence>
<dbReference type="InterPro" id="IPR002227">
    <property type="entry name" value="Tyrosinase_Cu-bd"/>
</dbReference>
<evidence type="ECO:0000313" key="11">
    <source>
        <dbReference type="EnsemblMetazoa" id="ENSAATROPP010036"/>
    </source>
</evidence>
<keyword evidence="5" id="KW-0479">Metal-binding</keyword>
<dbReference type="Gene3D" id="1.10.1280.10">
    <property type="entry name" value="Di-copper center containing domain from catechol oxidase"/>
    <property type="match status" value="1"/>
</dbReference>
<keyword evidence="12" id="KW-1185">Reference proteome</keyword>
<dbReference type="FunFam" id="2.60.40.1520:FF:000001">
    <property type="entry name" value="Hemocyanin subunit 2"/>
    <property type="match status" value="1"/>
</dbReference>
<dbReference type="GO" id="GO:0004097">
    <property type="term" value="F:catechol oxidase activity"/>
    <property type="evidence" value="ECO:0007669"/>
    <property type="project" value="UniProtKB-ARBA"/>
</dbReference>
<dbReference type="Proteomes" id="UP000075880">
    <property type="component" value="Unassembled WGS sequence"/>
</dbReference>
<keyword evidence="7" id="KW-0186">Copper</keyword>
<dbReference type="EnsemblMetazoa" id="ENSAATROPT011109">
    <property type="protein sequence ID" value="ENSAATROPP010036"/>
    <property type="gene ID" value="ENSAATROPG009043"/>
</dbReference>
<evidence type="ECO:0000256" key="8">
    <source>
        <dbReference type="ARBA" id="ARBA00023033"/>
    </source>
</evidence>
<keyword evidence="4" id="KW-0964">Secreted</keyword>
<dbReference type="AlphaFoldDB" id="A0AAG5DFS5"/>
<dbReference type="SUPFAM" id="SSF48056">
    <property type="entry name" value="Di-copper centre-containing domain"/>
    <property type="match status" value="1"/>
</dbReference>
<evidence type="ECO:0000256" key="9">
    <source>
        <dbReference type="ARBA" id="ARBA00023157"/>
    </source>
</evidence>
<evidence type="ECO:0000256" key="5">
    <source>
        <dbReference type="ARBA" id="ARBA00022723"/>
    </source>
</evidence>
<reference evidence="11" key="1">
    <citation type="submission" date="2024-04" db="UniProtKB">
        <authorList>
            <consortium name="EnsemblMetazoa"/>
        </authorList>
    </citation>
    <scope>IDENTIFICATION</scope>
    <source>
        <strain evidence="11">EBRO</strain>
    </source>
</reference>
<evidence type="ECO:0000256" key="6">
    <source>
        <dbReference type="ARBA" id="ARBA00023002"/>
    </source>
</evidence>
<dbReference type="InterPro" id="IPR000896">
    <property type="entry name" value="Hemocyanin/hexamerin_mid_dom"/>
</dbReference>
<dbReference type="Pfam" id="PF00372">
    <property type="entry name" value="Hemocyanin_M"/>
    <property type="match status" value="1"/>
</dbReference>
<dbReference type="Pfam" id="PF03723">
    <property type="entry name" value="Hemocyanin_C"/>
    <property type="match status" value="1"/>
</dbReference>
<evidence type="ECO:0000256" key="7">
    <source>
        <dbReference type="ARBA" id="ARBA00023008"/>
    </source>
</evidence>
<protein>
    <recommendedName>
        <fullName evidence="10">Tyrosinase copper-binding domain-containing protein</fullName>
    </recommendedName>
</protein>
<keyword evidence="6" id="KW-0560">Oxidoreductase</keyword>
<sequence>MDSLSQKFVGLLQHPQEPLFLPKSKGTLFYDVPERFLTDRYRPIGQNLANRFGPNSSSAAQVSQDTGVEPTVVTIRDLKELPDLKFAQWIARRGSFSLLNVEHRKAAGKLISVFLKQPNADTLFDVAAYARDRLNGPLFQYALAVALLHRPDTKAVPVPSILHLFPDQFIDPAVLPRMQEEGTIVMDENRMAIEIPMNFTATDVEPEQRMAYFREDIGVNLHHWHWHLVYPGAGPIEVVRKDRRGELFYYMHNQMLNRYQADRFAQGLGRVEPLASFRNPIRIPYYPKLLRTANNRTFPARYANMLVSDVVRVSDRINLTIDAVETWIARVLEAIDSGFAVGTDGARVPLDDPRGIDILGNLIERSSLTVNRNLYGDVHNSGHTLLAYIHDPRGTYLESFGVMGGLSTAVRDPVFYTWHKFIDDLFQRHKARLDPYRAAELANGAVVLESLGTQLDRAGGATNSLVTFWERSQVDLGAGLDFGPGGSAFVTFTHLQCAPFVFRLRISSTALGNRQDTVRIFLLPKVDQQGRSLTFEERRLLAIELDSFRVNLQPGTNNIVRRSDNSSVTISYERMFQNVSQANAGDVQSRFCGCGWPSHMLLPKGNENGVEYDLFAMVSRFEDDNANVAYDESVGCDDSYSFCGLRDRMYPSRRPMGFPFDRKVSGTVQSMGSFVAPYRNMRLTPVTVRFMNTVIDRPTP</sequence>
<dbReference type="InterPro" id="IPR037020">
    <property type="entry name" value="Hemocyanin_C_sf"/>
</dbReference>
<evidence type="ECO:0000256" key="3">
    <source>
        <dbReference type="ARBA" id="ARBA00009928"/>
    </source>
</evidence>
<dbReference type="Pfam" id="PF03722">
    <property type="entry name" value="Hemocyanin_N"/>
    <property type="match status" value="1"/>
</dbReference>
<evidence type="ECO:0000256" key="1">
    <source>
        <dbReference type="ARBA" id="ARBA00001973"/>
    </source>
</evidence>
<dbReference type="InterPro" id="IPR005203">
    <property type="entry name" value="Hemocyanin_C"/>
</dbReference>
<dbReference type="InterPro" id="IPR036697">
    <property type="entry name" value="Hemocyanin_N_sf"/>
</dbReference>
<dbReference type="PROSITE" id="PS00209">
    <property type="entry name" value="HEMOCYANIN_1"/>
    <property type="match status" value="1"/>
</dbReference>
<evidence type="ECO:0000256" key="2">
    <source>
        <dbReference type="ARBA" id="ARBA00004613"/>
    </source>
</evidence>
<evidence type="ECO:0000313" key="12">
    <source>
        <dbReference type="Proteomes" id="UP000075880"/>
    </source>
</evidence>
<dbReference type="SUPFAM" id="SSF48050">
    <property type="entry name" value="Hemocyanin, N-terminal domain"/>
    <property type="match status" value="1"/>
</dbReference>
<dbReference type="SUPFAM" id="SSF81296">
    <property type="entry name" value="E set domains"/>
    <property type="match status" value="1"/>
</dbReference>
<dbReference type="PANTHER" id="PTHR11511">
    <property type="entry name" value="LARVAL STORAGE PROTEIN/PHENOLOXIDASE"/>
    <property type="match status" value="1"/>
</dbReference>
<dbReference type="PROSITE" id="PS00210">
    <property type="entry name" value="HEMOCYANIN_2"/>
    <property type="match status" value="1"/>
</dbReference>
<keyword evidence="8" id="KW-0503">Monooxygenase</keyword>
<organism evidence="11 12">
    <name type="scientific">Anopheles atroparvus</name>
    <name type="common">European mosquito</name>
    <dbReference type="NCBI Taxonomy" id="41427"/>
    <lineage>
        <taxon>Eukaryota</taxon>
        <taxon>Metazoa</taxon>
        <taxon>Ecdysozoa</taxon>
        <taxon>Arthropoda</taxon>
        <taxon>Hexapoda</taxon>
        <taxon>Insecta</taxon>
        <taxon>Pterygota</taxon>
        <taxon>Neoptera</taxon>
        <taxon>Endopterygota</taxon>
        <taxon>Diptera</taxon>
        <taxon>Nematocera</taxon>
        <taxon>Culicoidea</taxon>
        <taxon>Culicidae</taxon>
        <taxon>Anophelinae</taxon>
        <taxon>Anopheles</taxon>
    </lineage>
</organism>
<dbReference type="InterPro" id="IPR014756">
    <property type="entry name" value="Ig_E-set"/>
</dbReference>
<dbReference type="PRINTS" id="PR00187">
    <property type="entry name" value="HAEMOCYANIN"/>
</dbReference>
<comment type="subcellular location">
    <subcellularLocation>
        <location evidence="2">Secreted</location>
    </subcellularLocation>
</comment>
<dbReference type="PROSITE" id="PS00498">
    <property type="entry name" value="TYROSINASE_2"/>
    <property type="match status" value="1"/>
</dbReference>
<comment type="similarity">
    <text evidence="3">Belongs to the tyrosinase family.</text>
</comment>
<dbReference type="Gene3D" id="2.60.40.1520">
    <property type="entry name" value="Hemocyanin, C-terminal domain"/>
    <property type="match status" value="1"/>
</dbReference>
<dbReference type="GO" id="GO:0005576">
    <property type="term" value="C:extracellular region"/>
    <property type="evidence" value="ECO:0007669"/>
    <property type="project" value="UniProtKB-SubCell"/>
</dbReference>
<keyword evidence="9" id="KW-1015">Disulfide bond</keyword>
<proteinExistence type="inferred from homology"/>
<accession>A0AAG5DFS5</accession>
<dbReference type="InterPro" id="IPR005204">
    <property type="entry name" value="Hemocyanin_N"/>
</dbReference>
<dbReference type="InterPro" id="IPR008922">
    <property type="entry name" value="Di-copper_centre_dom_sf"/>
</dbReference>
<dbReference type="InterPro" id="IPR013788">
    <property type="entry name" value="Hemocyanin/hexamerin"/>
</dbReference>
<dbReference type="Gene3D" id="1.20.1370.10">
    <property type="entry name" value="Hemocyanin, N-terminal domain"/>
    <property type="match status" value="1"/>
</dbReference>
<name>A0AAG5DFS5_ANOAO</name>
<dbReference type="GO" id="GO:0046872">
    <property type="term" value="F:metal ion binding"/>
    <property type="evidence" value="ECO:0007669"/>
    <property type="project" value="UniProtKB-KW"/>
</dbReference>
<dbReference type="PANTHER" id="PTHR11511:SF24">
    <property type="entry name" value="GH04080P"/>
    <property type="match status" value="1"/>
</dbReference>
<feature type="domain" description="Tyrosinase copper-binding" evidence="10">
    <location>
        <begin position="412"/>
        <end position="423"/>
    </location>
</feature>
<evidence type="ECO:0000256" key="4">
    <source>
        <dbReference type="ARBA" id="ARBA00022525"/>
    </source>
</evidence>
<comment type="cofactor">
    <cofactor evidence="1">
        <name>Cu(2+)</name>
        <dbReference type="ChEBI" id="CHEBI:29036"/>
    </cofactor>
</comment>